<dbReference type="EMBL" id="QWGE01000005">
    <property type="protein sequence ID" value="RIJ34371.1"/>
    <property type="molecule type" value="Genomic_DNA"/>
</dbReference>
<dbReference type="OrthoDB" id="9770043at2"/>
<accession>A0A399RU34</accession>
<sequence length="1185" mass="129200">MKKLYEAWSTQTLLLKYKSAYLLFSKSTRSVLSFLILLVGLSLSSGAWAQPTGFVEEQVGDDWEAAVGMTFSADGERMYVWEKAGKVWIVENGKRLADPLIDISEEVGNWGDHGLLGFTLDPNFKSNGNFYLLYVVDRHHLMNYGKGSYNSKSDDYNSATIGRVTRYTAKSSDGRRTADLASRKILLGDKPSNGIPILYISHGVGSLVFGEDGSLLVSCGDGATAGWLDAGYDPAQPNDTFVPQALADGIITEKQNIGAFRSQQLESLNGKILRINPETGKGMPSNPFYKSSDPDAAISKVWALGLRNPFRFTLRPGSGNSTNPGVLYIGDVGWQDWEELNVAKKGGLNFGWPIYEGLEQQRYYFHKQVYNTSAPNPMFGEGNCDIEYFRYADLIKQPVRTGDPYFFNPCRYEETIPENYYTFAHARPAIDWVNDIITQDENGNDVVPKAITRTGTFNGEDAAVVGIGEAGSPVSGKPWYGSSATGGIWYTGTALPEEYRNTYFFGDYGAGTIRNAVFDGNNDPKAVRNFIDENAVVVAFATNPATGELYYINYATQIKKISYYGDNLPPKAVAKADKLYGKSPLTVKFTGSESSDPEGQNLTYSWNFGDGSALATTANPTHTFTGTGVGKEYLVTLTVTDAAGLSTEAKLTITLNNTPPVVNITSPAEGTKYTLSQSTTYDLRADVTDEEHSGSSLSYEWQTVLHHNTHVHPEPIDRKKETTTTITPIGCDSEIYFYRIHLKVTDEGGLSASDYVDVYPDCSGGIKAAVALSSPANNASFEVGAAIPLKVTFADADRGWAKVEYFRGTTLIGEATSSPFSYTWNGATAGTYSITAKATDAGGHSVTSEAINISVGGNKQGELTDCLPGVAHYFGFDKAEVQAFEDYASATVAECTDCPVSTTGKFHNALKFAAGTKVDITDGTKFNWSENADFTISLWMKTEAKQSGNSVLIGRDAKDSEVHWWVGLNENAQAMFMLKDTEHIGIYVGGNGPSLNDGNWHKIVAVRDGTNQKSKLYVDGVLLSEADYYYVRNFETPAPINIGYMNRDAGYHFVGLMDELKLYGRAISEEEVGATFNSGQGSYCGLTPLGITDNKTFSGVYEVFPNPTQASQINVFGSKLEPGEKVMLKLTDMVGKVILEQKATASPDGTLQLTIQPKRAITSGLYNLLLSSEERTLNRKVVIVE</sequence>
<dbReference type="InterPro" id="IPR026444">
    <property type="entry name" value="Secre_tail"/>
</dbReference>
<dbReference type="InterPro" id="IPR006558">
    <property type="entry name" value="LamG-like"/>
</dbReference>
<dbReference type="InterPro" id="IPR035986">
    <property type="entry name" value="PKD_dom_sf"/>
</dbReference>
<dbReference type="Pfam" id="PF07995">
    <property type="entry name" value="GSDH"/>
    <property type="match status" value="1"/>
</dbReference>
<dbReference type="InterPro" id="IPR013783">
    <property type="entry name" value="Ig-like_fold"/>
</dbReference>
<feature type="domain" description="PKD" evidence="4">
    <location>
        <begin position="570"/>
        <end position="654"/>
    </location>
</feature>
<dbReference type="Gene3D" id="2.60.40.10">
    <property type="entry name" value="Immunoglobulins"/>
    <property type="match status" value="3"/>
</dbReference>
<dbReference type="Pfam" id="PF17957">
    <property type="entry name" value="Big_7"/>
    <property type="match status" value="1"/>
</dbReference>
<dbReference type="InterPro" id="IPR011041">
    <property type="entry name" value="Quinoprot_gluc/sorb_DH_b-prop"/>
</dbReference>
<protein>
    <submittedName>
        <fullName evidence="5">PKD domain-containing protein</fullName>
    </submittedName>
</protein>
<dbReference type="InterPro" id="IPR013320">
    <property type="entry name" value="ConA-like_dom_sf"/>
</dbReference>
<dbReference type="SMART" id="SM00560">
    <property type="entry name" value="LamGL"/>
    <property type="match status" value="1"/>
</dbReference>
<dbReference type="PANTHER" id="PTHR19328:SF13">
    <property type="entry name" value="HIPL1 PROTEIN"/>
    <property type="match status" value="1"/>
</dbReference>
<keyword evidence="2" id="KW-1015">Disulfide bond</keyword>
<dbReference type="RefSeq" id="WP_119433231.1">
    <property type="nucleotide sequence ID" value="NZ_QWGE01000005.1"/>
</dbReference>
<organism evidence="5 6">
    <name type="scientific">Pontibacter oryzae</name>
    <dbReference type="NCBI Taxonomy" id="2304593"/>
    <lineage>
        <taxon>Bacteria</taxon>
        <taxon>Pseudomonadati</taxon>
        <taxon>Bacteroidota</taxon>
        <taxon>Cytophagia</taxon>
        <taxon>Cytophagales</taxon>
        <taxon>Hymenobacteraceae</taxon>
        <taxon>Pontibacter</taxon>
    </lineage>
</organism>
<evidence type="ECO:0000259" key="4">
    <source>
        <dbReference type="PROSITE" id="PS50093"/>
    </source>
</evidence>
<dbReference type="InterPro" id="IPR000601">
    <property type="entry name" value="PKD_dom"/>
</dbReference>
<dbReference type="SUPFAM" id="SSF49299">
    <property type="entry name" value="PKD domain"/>
    <property type="match status" value="1"/>
</dbReference>
<dbReference type="InterPro" id="IPR001791">
    <property type="entry name" value="Laminin_G"/>
</dbReference>
<name>A0A399RU34_9BACT</name>
<dbReference type="SMART" id="SM00089">
    <property type="entry name" value="PKD"/>
    <property type="match status" value="1"/>
</dbReference>
<dbReference type="AlphaFoldDB" id="A0A399RU34"/>
<keyword evidence="6" id="KW-1185">Reference proteome</keyword>
<dbReference type="PANTHER" id="PTHR19328">
    <property type="entry name" value="HEDGEHOG-INTERACTING PROTEIN"/>
    <property type="match status" value="1"/>
</dbReference>
<dbReference type="GO" id="GO:0005975">
    <property type="term" value="P:carbohydrate metabolic process"/>
    <property type="evidence" value="ECO:0007669"/>
    <property type="project" value="UniProtKB-ARBA"/>
</dbReference>
<dbReference type="Gene3D" id="2.120.10.30">
    <property type="entry name" value="TolB, C-terminal domain"/>
    <property type="match status" value="1"/>
</dbReference>
<dbReference type="Gene3D" id="2.60.120.200">
    <property type="match status" value="1"/>
</dbReference>
<dbReference type="PROSITE" id="PS50093">
    <property type="entry name" value="PKD"/>
    <property type="match status" value="1"/>
</dbReference>
<dbReference type="Pfam" id="PF13385">
    <property type="entry name" value="Laminin_G_3"/>
    <property type="match status" value="1"/>
</dbReference>
<reference evidence="6" key="1">
    <citation type="submission" date="2018-08" db="EMBL/GenBank/DDBJ databases">
        <title>Mucilaginibacter sp. MYSH2.</title>
        <authorList>
            <person name="Seo T."/>
        </authorList>
    </citation>
    <scope>NUCLEOTIDE SEQUENCE [LARGE SCALE GENOMIC DNA]</scope>
    <source>
        <strain evidence="6">KIRAN</strain>
    </source>
</reference>
<dbReference type="CDD" id="cd00146">
    <property type="entry name" value="PKD"/>
    <property type="match status" value="1"/>
</dbReference>
<dbReference type="InterPro" id="IPR012938">
    <property type="entry name" value="Glc/Sorbosone_DH"/>
</dbReference>
<evidence type="ECO:0000256" key="2">
    <source>
        <dbReference type="ARBA" id="ARBA00023157"/>
    </source>
</evidence>
<gene>
    <name evidence="5" type="ORF">D1627_15755</name>
</gene>
<evidence type="ECO:0000259" key="3">
    <source>
        <dbReference type="PROSITE" id="PS50025"/>
    </source>
</evidence>
<evidence type="ECO:0000313" key="6">
    <source>
        <dbReference type="Proteomes" id="UP000266005"/>
    </source>
</evidence>
<evidence type="ECO:0000313" key="5">
    <source>
        <dbReference type="EMBL" id="RIJ34371.1"/>
    </source>
</evidence>
<evidence type="ECO:0000256" key="1">
    <source>
        <dbReference type="ARBA" id="ARBA00022729"/>
    </source>
</evidence>
<dbReference type="PROSITE" id="PS50025">
    <property type="entry name" value="LAM_G_DOMAIN"/>
    <property type="match status" value="1"/>
</dbReference>
<dbReference type="Proteomes" id="UP000266005">
    <property type="component" value="Unassembled WGS sequence"/>
</dbReference>
<feature type="domain" description="Laminin G" evidence="3">
    <location>
        <begin position="899"/>
        <end position="1084"/>
    </location>
</feature>
<dbReference type="Pfam" id="PF18911">
    <property type="entry name" value="PKD_4"/>
    <property type="match status" value="1"/>
</dbReference>
<keyword evidence="1" id="KW-0732">Signal</keyword>
<dbReference type="InterPro" id="IPR022409">
    <property type="entry name" value="PKD/Chitinase_dom"/>
</dbReference>
<dbReference type="SMART" id="SM00282">
    <property type="entry name" value="LamG"/>
    <property type="match status" value="1"/>
</dbReference>
<dbReference type="NCBIfam" id="TIGR04183">
    <property type="entry name" value="Por_Secre_tail"/>
    <property type="match status" value="1"/>
</dbReference>
<dbReference type="InterPro" id="IPR011042">
    <property type="entry name" value="6-blade_b-propeller_TolB-like"/>
</dbReference>
<dbReference type="GO" id="GO:0004553">
    <property type="term" value="F:hydrolase activity, hydrolyzing O-glycosyl compounds"/>
    <property type="evidence" value="ECO:0007669"/>
    <property type="project" value="UniProtKB-ARBA"/>
</dbReference>
<comment type="caution">
    <text evidence="5">The sequence shown here is derived from an EMBL/GenBank/DDBJ whole genome shotgun (WGS) entry which is preliminary data.</text>
</comment>
<proteinExistence type="predicted"/>
<dbReference type="SUPFAM" id="SSF49899">
    <property type="entry name" value="Concanavalin A-like lectins/glucanases"/>
    <property type="match status" value="1"/>
</dbReference>
<dbReference type="SUPFAM" id="SSF50952">
    <property type="entry name" value="Soluble quinoprotein glucose dehydrogenase"/>
    <property type="match status" value="1"/>
</dbReference>